<name>A0A177VGL7_9BASI</name>
<dbReference type="PANTHER" id="PTHR48094">
    <property type="entry name" value="PROTEIN/NUCLEIC ACID DEGLYCASE DJ-1-RELATED"/>
    <property type="match status" value="1"/>
</dbReference>
<feature type="domain" description="DJ-1/PfpI" evidence="6">
    <location>
        <begin position="29"/>
        <end position="232"/>
    </location>
</feature>
<dbReference type="InterPro" id="IPR050325">
    <property type="entry name" value="Prot/Nucl_acid_deglycase"/>
</dbReference>
<reference evidence="8" key="1">
    <citation type="submission" date="2016-04" db="EMBL/GenBank/DDBJ databases">
        <authorList>
            <person name="Nguyen H.D."/>
            <person name="Kesanakurti P."/>
            <person name="Cullis J."/>
            <person name="Levesque C.A."/>
            <person name="Hambleton S."/>
        </authorList>
    </citation>
    <scope>NUCLEOTIDE SEQUENCE</scope>
    <source>
        <strain evidence="8">DAOMC 238032</strain>
    </source>
</reference>
<comment type="catalytic activity">
    <reaction evidence="5">
        <text>methylglyoxal + H2O = (R)-lactate + H(+)</text>
        <dbReference type="Rhea" id="RHEA:27754"/>
        <dbReference type="ChEBI" id="CHEBI:15377"/>
        <dbReference type="ChEBI" id="CHEBI:15378"/>
        <dbReference type="ChEBI" id="CHEBI:16004"/>
        <dbReference type="ChEBI" id="CHEBI:17158"/>
        <dbReference type="EC" id="4.2.1.130"/>
    </reaction>
</comment>
<dbReference type="Gene3D" id="3.40.50.880">
    <property type="match status" value="1"/>
</dbReference>
<evidence type="ECO:0000313" key="7">
    <source>
        <dbReference type="EMBL" id="CAD6911385.1"/>
    </source>
</evidence>
<organism evidence="8 9">
    <name type="scientific">Tilletia caries</name>
    <name type="common">wheat bunt fungus</name>
    <dbReference type="NCBI Taxonomy" id="13290"/>
    <lineage>
        <taxon>Eukaryota</taxon>
        <taxon>Fungi</taxon>
        <taxon>Dikarya</taxon>
        <taxon>Basidiomycota</taxon>
        <taxon>Ustilaginomycotina</taxon>
        <taxon>Exobasidiomycetes</taxon>
        <taxon>Tilletiales</taxon>
        <taxon>Tilletiaceae</taxon>
        <taxon>Tilletia</taxon>
    </lineage>
</organism>
<proteinExistence type="inferred from homology"/>
<keyword evidence="3" id="KW-0456">Lyase</keyword>
<dbReference type="GO" id="GO:0019172">
    <property type="term" value="F:glyoxalase III activity"/>
    <property type="evidence" value="ECO:0007669"/>
    <property type="project" value="UniProtKB-EC"/>
</dbReference>
<protein>
    <recommendedName>
        <fullName evidence="1">D-lactate dehydratase</fullName>
        <ecNumber evidence="1">4.2.1.130</ecNumber>
    </recommendedName>
</protein>
<comment type="similarity">
    <text evidence="4">Belongs to the peptidase C56 family. HSP31-like subfamily.</text>
</comment>
<dbReference type="CDD" id="cd03141">
    <property type="entry name" value="GATase1_Hsp31_like"/>
    <property type="match status" value="1"/>
</dbReference>
<dbReference type="EMBL" id="CAJHJG010001335">
    <property type="protein sequence ID" value="CAD6911385.1"/>
    <property type="molecule type" value="Genomic_DNA"/>
</dbReference>
<dbReference type="EMBL" id="LWDD02000269">
    <property type="protein sequence ID" value="KAE8262175.1"/>
    <property type="molecule type" value="Genomic_DNA"/>
</dbReference>
<dbReference type="Pfam" id="PF01965">
    <property type="entry name" value="DJ-1_PfpI"/>
    <property type="match status" value="1"/>
</dbReference>
<keyword evidence="2" id="KW-0346">Stress response</keyword>
<dbReference type="GO" id="GO:0019243">
    <property type="term" value="P:methylglyoxal catabolic process to D-lactate via S-lactoyl-glutathione"/>
    <property type="evidence" value="ECO:0007669"/>
    <property type="project" value="TreeGrafter"/>
</dbReference>
<gene>
    <name evidence="8" type="ORF">A4X03_0g2662</name>
    <name evidence="7" type="ORF">JKIAZH3_G2578</name>
</gene>
<dbReference type="PANTHER" id="PTHR48094:SF11">
    <property type="entry name" value="GLUTATHIONE-INDEPENDENT GLYOXALASE HSP31-RELATED"/>
    <property type="match status" value="1"/>
</dbReference>
<dbReference type="Proteomes" id="UP000836402">
    <property type="component" value="Unassembled WGS sequence"/>
</dbReference>
<evidence type="ECO:0000313" key="9">
    <source>
        <dbReference type="Proteomes" id="UP000077671"/>
    </source>
</evidence>
<evidence type="ECO:0000256" key="1">
    <source>
        <dbReference type="ARBA" id="ARBA00013134"/>
    </source>
</evidence>
<keyword evidence="10" id="KW-1185">Reference proteome</keyword>
<sequence>MSSQKILVVITSHTKLIDNDHPTGWYLPELAHPYYILKEAGYSFTFASPQGGEAPLDQASVEAFKEDADCQKFLKDEEAQKLVKNTVKLAEVDGKGEGYAAIYYPGGHGPMFDLPVDKHSQELIKNFFESGRPVSAVCHAPAVYSDVKLSDGSYILKGRSVTSFTNDEEEQAGLTKAIPWLLETRLIERGAKFEKAGPWQARVVVDKDDEGRVLISGQNPASSAPLAKALLKELGH</sequence>
<dbReference type="EC" id="4.2.1.130" evidence="1"/>
<evidence type="ECO:0000313" key="8">
    <source>
        <dbReference type="EMBL" id="KAE8262175.1"/>
    </source>
</evidence>
<dbReference type="GO" id="GO:0005737">
    <property type="term" value="C:cytoplasm"/>
    <property type="evidence" value="ECO:0007669"/>
    <property type="project" value="TreeGrafter"/>
</dbReference>
<evidence type="ECO:0000256" key="4">
    <source>
        <dbReference type="ARBA" id="ARBA00038493"/>
    </source>
</evidence>
<dbReference type="Proteomes" id="UP000077671">
    <property type="component" value="Unassembled WGS sequence"/>
</dbReference>
<evidence type="ECO:0000259" key="6">
    <source>
        <dbReference type="Pfam" id="PF01965"/>
    </source>
</evidence>
<evidence type="ECO:0000313" key="10">
    <source>
        <dbReference type="Proteomes" id="UP000836402"/>
    </source>
</evidence>
<accession>A0A177VGL7</accession>
<comment type="caution">
    <text evidence="8">The sequence shown here is derived from an EMBL/GenBank/DDBJ whole genome shotgun (WGS) entry which is preliminary data.</text>
</comment>
<evidence type="ECO:0000256" key="2">
    <source>
        <dbReference type="ARBA" id="ARBA00023016"/>
    </source>
</evidence>
<reference evidence="8" key="2">
    <citation type="journal article" date="2019" name="IMA Fungus">
        <title>Genome sequencing and comparison of five Tilletia species to identify candidate genes for the detection of regulated species infecting wheat.</title>
        <authorList>
            <person name="Nguyen H.D.T."/>
            <person name="Sultana T."/>
            <person name="Kesanakurti P."/>
            <person name="Hambleton S."/>
        </authorList>
    </citation>
    <scope>NUCLEOTIDE SEQUENCE</scope>
    <source>
        <strain evidence="8">DAOMC 238032</strain>
    </source>
</reference>
<evidence type="ECO:0000256" key="3">
    <source>
        <dbReference type="ARBA" id="ARBA00023239"/>
    </source>
</evidence>
<dbReference type="InterPro" id="IPR002818">
    <property type="entry name" value="DJ-1/PfpI"/>
</dbReference>
<reference evidence="7" key="3">
    <citation type="submission" date="2020-10" db="EMBL/GenBank/DDBJ databases">
        <authorList>
            <person name="Sedaghatjoo S."/>
        </authorList>
    </citation>
    <scope>NUCLEOTIDE SEQUENCE</scope>
    <source>
        <strain evidence="7">AZH3</strain>
    </source>
</reference>
<dbReference type="SUPFAM" id="SSF52317">
    <property type="entry name" value="Class I glutamine amidotransferase-like"/>
    <property type="match status" value="1"/>
</dbReference>
<evidence type="ECO:0000256" key="5">
    <source>
        <dbReference type="ARBA" id="ARBA00048082"/>
    </source>
</evidence>
<dbReference type="AlphaFoldDB" id="A0A177VGL7"/>
<dbReference type="InterPro" id="IPR029062">
    <property type="entry name" value="Class_I_gatase-like"/>
</dbReference>